<keyword evidence="5 10" id="KW-0805">Transcription regulation</keyword>
<evidence type="ECO:0000256" key="3">
    <source>
        <dbReference type="ARBA" id="ARBA00022771"/>
    </source>
</evidence>
<dbReference type="AlphaFoldDB" id="A0A6L2PKQ2"/>
<protein>
    <recommendedName>
        <fullName evidence="15">Nuclear receptor domain-containing protein</fullName>
    </recommendedName>
</protein>
<dbReference type="CDD" id="cd06957">
    <property type="entry name" value="NR_DBD_PNR_like_2"/>
    <property type="match status" value="1"/>
</dbReference>
<dbReference type="GO" id="GO:0005634">
    <property type="term" value="C:nucleus"/>
    <property type="evidence" value="ECO:0007669"/>
    <property type="project" value="UniProtKB-SubCell"/>
</dbReference>
<dbReference type="InterPro" id="IPR035500">
    <property type="entry name" value="NHR-like_dom_sf"/>
</dbReference>
<dbReference type="InParanoid" id="A0A6L2PKQ2"/>
<evidence type="ECO:0000313" key="13">
    <source>
        <dbReference type="EMBL" id="GFG32060.1"/>
    </source>
</evidence>
<evidence type="ECO:0000259" key="12">
    <source>
        <dbReference type="PROSITE" id="PS51843"/>
    </source>
</evidence>
<name>A0A6L2PKQ2_COPFO</name>
<dbReference type="InterPro" id="IPR000536">
    <property type="entry name" value="Nucl_hrmn_rcpt_lig-bd"/>
</dbReference>
<dbReference type="SUPFAM" id="SSF57716">
    <property type="entry name" value="Glucocorticoid receptor-like (DNA-binding domain)"/>
    <property type="match status" value="1"/>
</dbReference>
<keyword evidence="3 10" id="KW-0863">Zinc-finger</keyword>
<dbReference type="GO" id="GO:0008270">
    <property type="term" value="F:zinc ion binding"/>
    <property type="evidence" value="ECO:0007669"/>
    <property type="project" value="UniProtKB-KW"/>
</dbReference>
<dbReference type="FunCoup" id="A0A6L2PKQ2">
    <property type="interactions" value="1"/>
</dbReference>
<evidence type="ECO:0000256" key="7">
    <source>
        <dbReference type="ARBA" id="ARBA00023163"/>
    </source>
</evidence>
<dbReference type="SMART" id="SM00430">
    <property type="entry name" value="HOLI"/>
    <property type="match status" value="1"/>
</dbReference>
<dbReference type="GO" id="GO:0043565">
    <property type="term" value="F:sequence-specific DNA binding"/>
    <property type="evidence" value="ECO:0007669"/>
    <property type="project" value="InterPro"/>
</dbReference>
<evidence type="ECO:0000256" key="5">
    <source>
        <dbReference type="ARBA" id="ARBA00023015"/>
    </source>
</evidence>
<dbReference type="EMBL" id="BLKM01011093">
    <property type="protein sequence ID" value="GFG32060.1"/>
    <property type="molecule type" value="Genomic_DNA"/>
</dbReference>
<gene>
    <name evidence="13" type="ORF">Cfor_08555</name>
</gene>
<keyword evidence="9 10" id="KW-0539">Nucleus</keyword>
<dbReference type="Gene3D" id="1.10.565.10">
    <property type="entry name" value="Retinoid X Receptor"/>
    <property type="match status" value="1"/>
</dbReference>
<organism evidence="13 14">
    <name type="scientific">Coptotermes formosanus</name>
    <name type="common">Formosan subterranean termite</name>
    <dbReference type="NCBI Taxonomy" id="36987"/>
    <lineage>
        <taxon>Eukaryota</taxon>
        <taxon>Metazoa</taxon>
        <taxon>Ecdysozoa</taxon>
        <taxon>Arthropoda</taxon>
        <taxon>Hexapoda</taxon>
        <taxon>Insecta</taxon>
        <taxon>Pterygota</taxon>
        <taxon>Neoptera</taxon>
        <taxon>Polyneoptera</taxon>
        <taxon>Dictyoptera</taxon>
        <taxon>Blattodea</taxon>
        <taxon>Blattoidea</taxon>
        <taxon>Termitoidae</taxon>
        <taxon>Rhinotermitidae</taxon>
        <taxon>Coptotermes</taxon>
    </lineage>
</organism>
<evidence type="ECO:0000259" key="11">
    <source>
        <dbReference type="PROSITE" id="PS51030"/>
    </source>
</evidence>
<dbReference type="Pfam" id="PF00105">
    <property type="entry name" value="zf-C4"/>
    <property type="match status" value="1"/>
</dbReference>
<proteinExistence type="inferred from homology"/>
<comment type="similarity">
    <text evidence="10">Belongs to the nuclear hormone receptor family.</text>
</comment>
<keyword evidence="14" id="KW-1185">Reference proteome</keyword>
<dbReference type="PRINTS" id="PR00047">
    <property type="entry name" value="STROIDFINGER"/>
</dbReference>
<comment type="caution">
    <text evidence="13">The sequence shown here is derived from an EMBL/GenBank/DDBJ whole genome shotgun (WGS) entry which is preliminary data.</text>
</comment>
<dbReference type="InterPro" id="IPR001723">
    <property type="entry name" value="Nuclear_hrmn_rcpt"/>
</dbReference>
<keyword evidence="6 10" id="KW-0238">DNA-binding</keyword>
<evidence type="ECO:0000256" key="2">
    <source>
        <dbReference type="ARBA" id="ARBA00022723"/>
    </source>
</evidence>
<dbReference type="PANTHER" id="PTHR24083">
    <property type="entry name" value="NUCLEAR HORMONE RECEPTOR"/>
    <property type="match status" value="1"/>
</dbReference>
<evidence type="ECO:0000256" key="10">
    <source>
        <dbReference type="RuleBase" id="RU004334"/>
    </source>
</evidence>
<evidence type="ECO:0000256" key="1">
    <source>
        <dbReference type="ARBA" id="ARBA00004123"/>
    </source>
</evidence>
<dbReference type="PRINTS" id="PR00398">
    <property type="entry name" value="STRDHORMONER"/>
</dbReference>
<sequence length="409" mass="45876">MVTGLGLREGPELNSSHNFRHSLTQAYKFNPHPFCRTLPVPVACRVCGDKSFGKHYGVYCCDGCSCFFKRSIRRKMLYTCIAGKGNCVIDKARRNWCPHCRLQKCFSVHMNTAAVQEERGPRKSNKCKTVNSNSTSARQTPCYRPGAGTVLCHATSLSALGSSAMHHAEESSPFKKVMADTSILRETIPYAFPTVALQVTTRGLQGTEDVLKYRREFYHEIAAQILLVSLRQARRNQHFCILSRSDQDCILRHVWNELFLLHAAYWPIDVSALIRRAINNDHIHQHGDKAATSSVITNSTSKLLRRSLELCQNLQLDAVELSLMETLILCRKDLAMTTEDAKRLELIQDRTQIALARYAAQASPQQPSRFGRLLLALPVLCGPTAQGLQTMLFRPIIGDVPVEHVIATI</sequence>
<dbReference type="SUPFAM" id="SSF48508">
    <property type="entry name" value="Nuclear receptor ligand-binding domain"/>
    <property type="match status" value="1"/>
</dbReference>
<dbReference type="Proteomes" id="UP000502823">
    <property type="component" value="Unassembled WGS sequence"/>
</dbReference>
<keyword evidence="8 10" id="KW-0675">Receptor</keyword>
<evidence type="ECO:0008006" key="15">
    <source>
        <dbReference type="Google" id="ProtNLM"/>
    </source>
</evidence>
<evidence type="ECO:0000256" key="9">
    <source>
        <dbReference type="ARBA" id="ARBA00023242"/>
    </source>
</evidence>
<dbReference type="SMART" id="SM00399">
    <property type="entry name" value="ZnF_C4"/>
    <property type="match status" value="1"/>
</dbReference>
<evidence type="ECO:0000313" key="14">
    <source>
        <dbReference type="Proteomes" id="UP000502823"/>
    </source>
</evidence>
<keyword evidence="4 10" id="KW-0862">Zinc</keyword>
<dbReference type="InterPro" id="IPR001628">
    <property type="entry name" value="Znf_hrmn_rcpt"/>
</dbReference>
<evidence type="ECO:0000256" key="6">
    <source>
        <dbReference type="ARBA" id="ARBA00023125"/>
    </source>
</evidence>
<dbReference type="OrthoDB" id="5771769at2759"/>
<keyword evidence="2 10" id="KW-0479">Metal-binding</keyword>
<dbReference type="PROSITE" id="PS51030">
    <property type="entry name" value="NUCLEAR_REC_DBD_2"/>
    <property type="match status" value="1"/>
</dbReference>
<feature type="domain" description="Nuclear receptor" evidence="11">
    <location>
        <begin position="41"/>
        <end position="117"/>
    </location>
</feature>
<keyword evidence="7 10" id="KW-0804">Transcription</keyword>
<dbReference type="Gene3D" id="3.30.50.10">
    <property type="entry name" value="Erythroid Transcription Factor GATA-1, subunit A"/>
    <property type="match status" value="1"/>
</dbReference>
<dbReference type="PROSITE" id="PS51843">
    <property type="entry name" value="NR_LBD"/>
    <property type="match status" value="1"/>
</dbReference>
<dbReference type="InterPro" id="IPR050274">
    <property type="entry name" value="Nuclear_hormone_rcpt_NR2"/>
</dbReference>
<evidence type="ECO:0000256" key="8">
    <source>
        <dbReference type="ARBA" id="ARBA00023170"/>
    </source>
</evidence>
<comment type="subcellular location">
    <subcellularLocation>
        <location evidence="1 10">Nucleus</location>
    </subcellularLocation>
</comment>
<dbReference type="GO" id="GO:0003700">
    <property type="term" value="F:DNA-binding transcription factor activity"/>
    <property type="evidence" value="ECO:0007669"/>
    <property type="project" value="InterPro"/>
</dbReference>
<dbReference type="Pfam" id="PF00104">
    <property type="entry name" value="Hormone_recep"/>
    <property type="match status" value="1"/>
</dbReference>
<reference evidence="14" key="1">
    <citation type="submission" date="2020-01" db="EMBL/GenBank/DDBJ databases">
        <title>Draft genome sequence of the Termite Coptotermes fromosanus.</title>
        <authorList>
            <person name="Itakura S."/>
            <person name="Yosikawa Y."/>
            <person name="Umezawa K."/>
        </authorList>
    </citation>
    <scope>NUCLEOTIDE SEQUENCE [LARGE SCALE GENOMIC DNA]</scope>
</reference>
<dbReference type="InterPro" id="IPR013088">
    <property type="entry name" value="Znf_NHR/GATA"/>
</dbReference>
<dbReference type="PROSITE" id="PS00031">
    <property type="entry name" value="NUCLEAR_REC_DBD_1"/>
    <property type="match status" value="1"/>
</dbReference>
<feature type="domain" description="NR LBD" evidence="12">
    <location>
        <begin position="180"/>
        <end position="409"/>
    </location>
</feature>
<accession>A0A6L2PKQ2</accession>
<evidence type="ECO:0000256" key="4">
    <source>
        <dbReference type="ARBA" id="ARBA00022833"/>
    </source>
</evidence>